<evidence type="ECO:0000256" key="8">
    <source>
        <dbReference type="ARBA" id="ARBA00022723"/>
    </source>
</evidence>
<dbReference type="STRING" id="1073090.A0A1L9SL77"/>
<feature type="region of interest" description="Disordered" evidence="15">
    <location>
        <begin position="1"/>
        <end position="31"/>
    </location>
</feature>
<evidence type="ECO:0000256" key="5">
    <source>
        <dbReference type="ARBA" id="ARBA00014651"/>
    </source>
</evidence>
<feature type="compositionally biased region" description="Polar residues" evidence="15">
    <location>
        <begin position="1"/>
        <end position="10"/>
    </location>
</feature>
<keyword evidence="10" id="KW-0378">Hydrolase</keyword>
<keyword evidence="19" id="KW-1185">Reference proteome</keyword>
<proteinExistence type="inferred from homology"/>
<dbReference type="Proteomes" id="UP000184188">
    <property type="component" value="Unassembled WGS sequence"/>
</dbReference>
<dbReference type="GO" id="GO:0046872">
    <property type="term" value="F:metal ion binding"/>
    <property type="evidence" value="ECO:0007669"/>
    <property type="project" value="UniProtKB-KW"/>
</dbReference>
<feature type="domain" description="TNase-like" evidence="17">
    <location>
        <begin position="87"/>
        <end position="254"/>
    </location>
</feature>
<evidence type="ECO:0000256" key="12">
    <source>
        <dbReference type="ARBA" id="ARBA00022989"/>
    </source>
</evidence>
<evidence type="ECO:0000256" key="13">
    <source>
        <dbReference type="ARBA" id="ARBA00023128"/>
    </source>
</evidence>
<dbReference type="OrthoDB" id="430293at2759"/>
<dbReference type="PANTHER" id="PTHR12302">
    <property type="entry name" value="EBNA2 BINDING PROTEIN P100"/>
    <property type="match status" value="1"/>
</dbReference>
<dbReference type="EMBL" id="KV878340">
    <property type="protein sequence ID" value="OJJ47873.1"/>
    <property type="molecule type" value="Genomic_DNA"/>
</dbReference>
<keyword evidence="8" id="KW-0479">Metal-binding</keyword>
<evidence type="ECO:0000313" key="19">
    <source>
        <dbReference type="Proteomes" id="UP000184188"/>
    </source>
</evidence>
<dbReference type="AlphaFoldDB" id="A0A1L9SL77"/>
<keyword evidence="14 16" id="KW-0472">Membrane</keyword>
<accession>A0A1L9SL77</accession>
<evidence type="ECO:0000256" key="6">
    <source>
        <dbReference type="ARBA" id="ARBA00022692"/>
    </source>
</evidence>
<keyword evidence="12 16" id="KW-1133">Transmembrane helix</keyword>
<evidence type="ECO:0000256" key="16">
    <source>
        <dbReference type="SAM" id="Phobius"/>
    </source>
</evidence>
<evidence type="ECO:0000256" key="3">
    <source>
        <dbReference type="ARBA" id="ARBA00005435"/>
    </source>
</evidence>
<dbReference type="PROSITE" id="PS50830">
    <property type="entry name" value="TNASE_3"/>
    <property type="match status" value="1"/>
</dbReference>
<evidence type="ECO:0000256" key="4">
    <source>
        <dbReference type="ARBA" id="ARBA00013404"/>
    </source>
</evidence>
<protein>
    <recommendedName>
        <fullName evidence="4">Probable endonuclease LCL3</fullName>
    </recommendedName>
    <alternativeName>
        <fullName evidence="5">Probable endonuclease lcl3</fullName>
    </alternativeName>
</protein>
<evidence type="ECO:0000256" key="9">
    <source>
        <dbReference type="ARBA" id="ARBA00022759"/>
    </source>
</evidence>
<evidence type="ECO:0000313" key="18">
    <source>
        <dbReference type="EMBL" id="OJJ47873.1"/>
    </source>
</evidence>
<dbReference type="Gene3D" id="2.40.50.90">
    <property type="match status" value="1"/>
</dbReference>
<dbReference type="GO" id="GO:0005739">
    <property type="term" value="C:mitochondrion"/>
    <property type="evidence" value="ECO:0007669"/>
    <property type="project" value="UniProtKB-SubCell"/>
</dbReference>
<dbReference type="VEuPathDB" id="FungiDB:ASPZODRAFT_15321"/>
<feature type="transmembrane region" description="Helical" evidence="16">
    <location>
        <begin position="48"/>
        <end position="65"/>
    </location>
</feature>
<reference evidence="19" key="1">
    <citation type="journal article" date="2017" name="Genome Biol.">
        <title>Comparative genomics reveals high biological diversity and specific adaptations in the industrially and medically important fungal genus Aspergillus.</title>
        <authorList>
            <person name="de Vries R.P."/>
            <person name="Riley R."/>
            <person name="Wiebenga A."/>
            <person name="Aguilar-Osorio G."/>
            <person name="Amillis S."/>
            <person name="Uchima C.A."/>
            <person name="Anderluh G."/>
            <person name="Asadollahi M."/>
            <person name="Askin M."/>
            <person name="Barry K."/>
            <person name="Battaglia E."/>
            <person name="Bayram O."/>
            <person name="Benocci T."/>
            <person name="Braus-Stromeyer S.A."/>
            <person name="Caldana C."/>
            <person name="Canovas D."/>
            <person name="Cerqueira G.C."/>
            <person name="Chen F."/>
            <person name="Chen W."/>
            <person name="Choi C."/>
            <person name="Clum A."/>
            <person name="Dos Santos R.A."/>
            <person name="Damasio A.R."/>
            <person name="Diallinas G."/>
            <person name="Emri T."/>
            <person name="Fekete E."/>
            <person name="Flipphi M."/>
            <person name="Freyberg S."/>
            <person name="Gallo A."/>
            <person name="Gournas C."/>
            <person name="Habgood R."/>
            <person name="Hainaut M."/>
            <person name="Harispe M.L."/>
            <person name="Henrissat B."/>
            <person name="Hilden K.S."/>
            <person name="Hope R."/>
            <person name="Hossain A."/>
            <person name="Karabika E."/>
            <person name="Karaffa L."/>
            <person name="Karanyi Z."/>
            <person name="Krasevec N."/>
            <person name="Kuo A."/>
            <person name="Kusch H."/>
            <person name="LaButti K."/>
            <person name="Lagendijk E.L."/>
            <person name="Lapidus A."/>
            <person name="Levasseur A."/>
            <person name="Lindquist E."/>
            <person name="Lipzen A."/>
            <person name="Logrieco A.F."/>
            <person name="MacCabe A."/>
            <person name="Maekelae M.R."/>
            <person name="Malavazi I."/>
            <person name="Melin P."/>
            <person name="Meyer V."/>
            <person name="Mielnichuk N."/>
            <person name="Miskei M."/>
            <person name="Molnar A.P."/>
            <person name="Mule G."/>
            <person name="Ngan C.Y."/>
            <person name="Orejas M."/>
            <person name="Orosz E."/>
            <person name="Ouedraogo J.P."/>
            <person name="Overkamp K.M."/>
            <person name="Park H.-S."/>
            <person name="Perrone G."/>
            <person name="Piumi F."/>
            <person name="Punt P.J."/>
            <person name="Ram A.F."/>
            <person name="Ramon A."/>
            <person name="Rauscher S."/>
            <person name="Record E."/>
            <person name="Riano-Pachon D.M."/>
            <person name="Robert V."/>
            <person name="Roehrig J."/>
            <person name="Ruller R."/>
            <person name="Salamov A."/>
            <person name="Salih N.S."/>
            <person name="Samson R.A."/>
            <person name="Sandor E."/>
            <person name="Sanguinetti M."/>
            <person name="Schuetze T."/>
            <person name="Sepcic K."/>
            <person name="Shelest E."/>
            <person name="Sherlock G."/>
            <person name="Sophianopoulou V."/>
            <person name="Squina F.M."/>
            <person name="Sun H."/>
            <person name="Susca A."/>
            <person name="Todd R.B."/>
            <person name="Tsang A."/>
            <person name="Unkles S.E."/>
            <person name="van de Wiele N."/>
            <person name="van Rossen-Uffink D."/>
            <person name="Oliveira J.V."/>
            <person name="Vesth T.C."/>
            <person name="Visser J."/>
            <person name="Yu J.-H."/>
            <person name="Zhou M."/>
            <person name="Andersen M.R."/>
            <person name="Archer D.B."/>
            <person name="Baker S.E."/>
            <person name="Benoit I."/>
            <person name="Brakhage A.A."/>
            <person name="Braus G.H."/>
            <person name="Fischer R."/>
            <person name="Frisvad J.C."/>
            <person name="Goldman G.H."/>
            <person name="Houbraken J."/>
            <person name="Oakley B."/>
            <person name="Pocsi I."/>
            <person name="Scazzocchio C."/>
            <person name="Seiboth B."/>
            <person name="vanKuyk P.A."/>
            <person name="Wortman J."/>
            <person name="Dyer P.S."/>
            <person name="Grigoriev I.V."/>
        </authorList>
    </citation>
    <scope>NUCLEOTIDE SEQUENCE [LARGE SCALE GENOMIC DNA]</scope>
    <source>
        <strain evidence="19">CBS 506.65</strain>
    </source>
</reference>
<dbReference type="GO" id="GO:0016787">
    <property type="term" value="F:hydrolase activity"/>
    <property type="evidence" value="ECO:0007669"/>
    <property type="project" value="UniProtKB-KW"/>
</dbReference>
<dbReference type="InterPro" id="IPR035437">
    <property type="entry name" value="SNase_OB-fold_sf"/>
</dbReference>
<dbReference type="GeneID" id="34612410"/>
<evidence type="ECO:0000256" key="15">
    <source>
        <dbReference type="SAM" id="MobiDB-lite"/>
    </source>
</evidence>
<evidence type="ECO:0000256" key="14">
    <source>
        <dbReference type="ARBA" id="ARBA00023136"/>
    </source>
</evidence>
<dbReference type="Pfam" id="PF00565">
    <property type="entry name" value="SNase"/>
    <property type="match status" value="1"/>
</dbReference>
<dbReference type="SUPFAM" id="SSF50199">
    <property type="entry name" value="Staphylococcal nuclease"/>
    <property type="match status" value="1"/>
</dbReference>
<keyword evidence="6 16" id="KW-0812">Transmembrane</keyword>
<dbReference type="GO" id="GO:0004519">
    <property type="term" value="F:endonuclease activity"/>
    <property type="evidence" value="ECO:0007669"/>
    <property type="project" value="UniProtKB-KW"/>
</dbReference>
<evidence type="ECO:0000256" key="2">
    <source>
        <dbReference type="ARBA" id="ARBA00004173"/>
    </source>
</evidence>
<gene>
    <name evidence="18" type="ORF">ASPZODRAFT_15321</name>
</gene>
<keyword evidence="7" id="KW-0540">Nuclease</keyword>
<comment type="subcellular location">
    <subcellularLocation>
        <location evidence="1">Membrane</location>
        <topology evidence="1">Single-pass membrane protein</topology>
    </subcellularLocation>
    <subcellularLocation>
        <location evidence="2">Mitochondrion</location>
    </subcellularLocation>
</comment>
<dbReference type="PANTHER" id="PTHR12302:SF3">
    <property type="entry name" value="SERINE_THREONINE-PROTEIN KINASE 31"/>
    <property type="match status" value="1"/>
</dbReference>
<comment type="similarity">
    <text evidence="3">Belongs to the LCL3 family.</text>
</comment>
<feature type="compositionally biased region" description="Basic and acidic residues" evidence="15">
    <location>
        <begin position="11"/>
        <end position="31"/>
    </location>
</feature>
<organism evidence="18 19">
    <name type="scientific">Penicilliopsis zonata CBS 506.65</name>
    <dbReference type="NCBI Taxonomy" id="1073090"/>
    <lineage>
        <taxon>Eukaryota</taxon>
        <taxon>Fungi</taxon>
        <taxon>Dikarya</taxon>
        <taxon>Ascomycota</taxon>
        <taxon>Pezizomycotina</taxon>
        <taxon>Eurotiomycetes</taxon>
        <taxon>Eurotiomycetidae</taxon>
        <taxon>Eurotiales</taxon>
        <taxon>Aspergillaceae</taxon>
        <taxon>Penicilliopsis</taxon>
    </lineage>
</organism>
<evidence type="ECO:0000256" key="10">
    <source>
        <dbReference type="ARBA" id="ARBA00022801"/>
    </source>
</evidence>
<dbReference type="SMART" id="SM00318">
    <property type="entry name" value="SNc"/>
    <property type="match status" value="1"/>
</dbReference>
<dbReference type="FunFam" id="2.40.50.90:FF:000029">
    <property type="entry name" value="Probable endonuclease lcl3"/>
    <property type="match status" value="1"/>
</dbReference>
<dbReference type="RefSeq" id="XP_022582383.1">
    <property type="nucleotide sequence ID" value="XM_022725946.1"/>
</dbReference>
<evidence type="ECO:0000256" key="7">
    <source>
        <dbReference type="ARBA" id="ARBA00022722"/>
    </source>
</evidence>
<evidence type="ECO:0000259" key="17">
    <source>
        <dbReference type="PROSITE" id="PS50830"/>
    </source>
</evidence>
<dbReference type="GO" id="GO:0016020">
    <property type="term" value="C:membrane"/>
    <property type="evidence" value="ECO:0007669"/>
    <property type="project" value="UniProtKB-SubCell"/>
</dbReference>
<evidence type="ECO:0000256" key="1">
    <source>
        <dbReference type="ARBA" id="ARBA00004167"/>
    </source>
</evidence>
<keyword evidence="13" id="KW-0496">Mitochondrion</keyword>
<keyword evidence="11" id="KW-0106">Calcium</keyword>
<name>A0A1L9SL77_9EURO</name>
<dbReference type="InterPro" id="IPR016071">
    <property type="entry name" value="Staphylococal_nuclease_OB-fold"/>
</dbReference>
<keyword evidence="9" id="KW-0255">Endonuclease</keyword>
<evidence type="ECO:0000256" key="11">
    <source>
        <dbReference type="ARBA" id="ARBA00022837"/>
    </source>
</evidence>
<sequence length="281" mass="32607">MRWPPWTSNTNEKEGKEDKREDKPPSSKKEDKAILHATDWAAFTESRTLIPTAILTSAILLTVYVRTRVLRRFRDAPSIPSEGLRRRSVFGQVTSVGDGDNFRLYHTPGGRLAGWGSSWKKVPTAKKELKDETIHIRLAGVDAPELAHFGRPAQPYAREAHVWLTSYLLDRRVRAYLHRHDQYGRVVASVYVRRGFELPLPFVRRDVSYEMLRRGLATVYEAKQGAEFGGPAKEIKYRNAERWARLWRKGLWKDYHRKGWESPRDYKNRMGMSEQETKNGV</sequence>